<dbReference type="GO" id="GO:0016020">
    <property type="term" value="C:membrane"/>
    <property type="evidence" value="ECO:0007669"/>
    <property type="project" value="TreeGrafter"/>
</dbReference>
<evidence type="ECO:0000313" key="5">
    <source>
        <dbReference type="Proteomes" id="UP000286997"/>
    </source>
</evidence>
<evidence type="ECO:0000256" key="1">
    <source>
        <dbReference type="ARBA" id="ARBA00006484"/>
    </source>
</evidence>
<keyword evidence="2" id="KW-0560">Oxidoreductase</keyword>
<dbReference type="PANTHER" id="PTHR44196:SF2">
    <property type="entry name" value="SHORT-CHAIN DEHYDROGENASE-RELATED"/>
    <property type="match status" value="1"/>
</dbReference>
<dbReference type="PIRSF" id="PIRSF000126">
    <property type="entry name" value="11-beta-HSD1"/>
    <property type="match status" value="1"/>
</dbReference>
<proteinExistence type="inferred from homology"/>
<evidence type="ECO:0000256" key="3">
    <source>
        <dbReference type="RuleBase" id="RU000363"/>
    </source>
</evidence>
<dbReference type="PRINTS" id="PR00081">
    <property type="entry name" value="GDHRDH"/>
</dbReference>
<reference evidence="4 5" key="1">
    <citation type="submission" date="2019-01" db="EMBL/GenBank/DDBJ databases">
        <authorList>
            <person name="Chen W.-M."/>
        </authorList>
    </citation>
    <scope>NUCLEOTIDE SEQUENCE [LARGE SCALE GENOMIC DNA]</scope>
    <source>
        <strain evidence="4 5">TER-1</strain>
    </source>
</reference>
<dbReference type="GO" id="GO:0016491">
    <property type="term" value="F:oxidoreductase activity"/>
    <property type="evidence" value="ECO:0007669"/>
    <property type="project" value="UniProtKB-KW"/>
</dbReference>
<dbReference type="Pfam" id="PF00106">
    <property type="entry name" value="adh_short"/>
    <property type="match status" value="1"/>
</dbReference>
<dbReference type="Proteomes" id="UP000286997">
    <property type="component" value="Unassembled WGS sequence"/>
</dbReference>
<name>A0A3S3U366_9HYPH</name>
<dbReference type="OrthoDB" id="9808814at2"/>
<dbReference type="AlphaFoldDB" id="A0A3S3U366"/>
<protein>
    <submittedName>
        <fullName evidence="4">SDR family NAD(P)-dependent oxidoreductase</fullName>
    </submittedName>
</protein>
<keyword evidence="5" id="KW-1185">Reference proteome</keyword>
<evidence type="ECO:0000313" key="4">
    <source>
        <dbReference type="EMBL" id="RVU14431.1"/>
    </source>
</evidence>
<sequence>MDARDWTLVTGASSGIGAAIARAFAARGHALVLTARREDRLRDLAAELGGLVPVEVVPADLAEPEAPGRLLARVAERGIALHTLVNNAGFGLRGRLVSHPEADVAGMIALNVAAPTMLARLILPDLIARRRGGILNVASVVAYLPGPNMAVYHATKAYLLSLSEALHEEARPHGVVVTAACPGTTATEFNARAGEWGSRRRRGGMSAEAVARIAVDGHCAGRAVVVTGLANRAAVLGARLAPRRLSRKVAARIQG</sequence>
<dbReference type="InterPro" id="IPR036291">
    <property type="entry name" value="NAD(P)-bd_dom_sf"/>
</dbReference>
<comment type="similarity">
    <text evidence="1 3">Belongs to the short-chain dehydrogenases/reductases (SDR) family.</text>
</comment>
<gene>
    <name evidence="4" type="ORF">EOE48_22920</name>
</gene>
<dbReference type="InterPro" id="IPR002347">
    <property type="entry name" value="SDR_fam"/>
</dbReference>
<organism evidence="4 5">
    <name type="scientific">Methylobacterium oryzihabitans</name>
    <dbReference type="NCBI Taxonomy" id="2499852"/>
    <lineage>
        <taxon>Bacteria</taxon>
        <taxon>Pseudomonadati</taxon>
        <taxon>Pseudomonadota</taxon>
        <taxon>Alphaproteobacteria</taxon>
        <taxon>Hyphomicrobiales</taxon>
        <taxon>Methylobacteriaceae</taxon>
        <taxon>Methylobacterium</taxon>
    </lineage>
</organism>
<comment type="caution">
    <text evidence="4">The sequence shown here is derived from an EMBL/GenBank/DDBJ whole genome shotgun (WGS) entry which is preliminary data.</text>
</comment>
<dbReference type="Gene3D" id="3.40.50.720">
    <property type="entry name" value="NAD(P)-binding Rossmann-like Domain"/>
    <property type="match status" value="1"/>
</dbReference>
<dbReference type="SUPFAM" id="SSF51735">
    <property type="entry name" value="NAD(P)-binding Rossmann-fold domains"/>
    <property type="match status" value="1"/>
</dbReference>
<dbReference type="CDD" id="cd05233">
    <property type="entry name" value="SDR_c"/>
    <property type="match status" value="1"/>
</dbReference>
<accession>A0A3S3U366</accession>
<dbReference type="PANTHER" id="PTHR44196">
    <property type="entry name" value="DEHYDROGENASE/REDUCTASE SDR FAMILY MEMBER 7B"/>
    <property type="match status" value="1"/>
</dbReference>
<evidence type="ECO:0000256" key="2">
    <source>
        <dbReference type="ARBA" id="ARBA00023002"/>
    </source>
</evidence>
<dbReference type="EMBL" id="SACP01000030">
    <property type="protein sequence ID" value="RVU14431.1"/>
    <property type="molecule type" value="Genomic_DNA"/>
</dbReference>
<dbReference type="PRINTS" id="PR00080">
    <property type="entry name" value="SDRFAMILY"/>
</dbReference>
<dbReference type="RefSeq" id="WP_127733206.1">
    <property type="nucleotide sequence ID" value="NZ_SACP01000030.1"/>
</dbReference>